<feature type="transmembrane region" description="Helical" evidence="1">
    <location>
        <begin position="50"/>
        <end position="69"/>
    </location>
</feature>
<accession>A0A2S6H3Y4</accession>
<organism evidence="2 3">
    <name type="scientific">Methylobacter tundripaludum</name>
    <dbReference type="NCBI Taxonomy" id="173365"/>
    <lineage>
        <taxon>Bacteria</taxon>
        <taxon>Pseudomonadati</taxon>
        <taxon>Pseudomonadota</taxon>
        <taxon>Gammaproteobacteria</taxon>
        <taxon>Methylococcales</taxon>
        <taxon>Methylococcaceae</taxon>
        <taxon>Methylobacter</taxon>
    </lineage>
</organism>
<protein>
    <submittedName>
        <fullName evidence="2">Putative membrane protein</fullName>
    </submittedName>
</protein>
<reference evidence="2 3" key="1">
    <citation type="submission" date="2018-02" db="EMBL/GenBank/DDBJ databases">
        <title>Subsurface microbial communities from deep shales in Ohio and West Virginia, USA.</title>
        <authorList>
            <person name="Wrighton K."/>
        </authorList>
    </citation>
    <scope>NUCLEOTIDE SEQUENCE [LARGE SCALE GENOMIC DNA]</scope>
    <source>
        <strain evidence="2 3">OWC-G53F</strain>
    </source>
</reference>
<dbReference type="EMBL" id="PTIY01000005">
    <property type="protein sequence ID" value="PPK72106.1"/>
    <property type="molecule type" value="Genomic_DNA"/>
</dbReference>
<comment type="caution">
    <text evidence="2">The sequence shown here is derived from an EMBL/GenBank/DDBJ whole genome shotgun (WGS) entry which is preliminary data.</text>
</comment>
<keyword evidence="1" id="KW-0812">Transmembrane</keyword>
<dbReference type="AlphaFoldDB" id="A0A2S6H3Y4"/>
<dbReference type="Proteomes" id="UP000238071">
    <property type="component" value="Unassembled WGS sequence"/>
</dbReference>
<dbReference type="PANTHER" id="PTHR31876:SF26">
    <property type="entry name" value="PROTEIN LIKE COV 2"/>
    <property type="match status" value="1"/>
</dbReference>
<gene>
    <name evidence="2" type="ORF">B0F88_105218</name>
</gene>
<sequence>MLNLIKSSLKYFIVGILALIPVVIVMQVLVFLETILRDFFIYIYGYSNNVFITALAFTLSFIAIAYTGYRVTVSEKMWVLHQVELLINRIPMIRTIYRVSKKLVNLLGSREKSVAKEIVFIEYPKDGLWVPAYVTNKVGEMLVVYVPTSPNPTSGFTIIVHQSKVVKSSMDIEAVTSFIVSVGVDLAQKEELEKLADLNRAGTSDAG</sequence>
<feature type="transmembrane region" description="Helical" evidence="1">
    <location>
        <begin position="12"/>
        <end position="30"/>
    </location>
</feature>
<dbReference type="InterPro" id="IPR007462">
    <property type="entry name" value="COV1-like"/>
</dbReference>
<dbReference type="PANTHER" id="PTHR31876">
    <property type="entry name" value="COV-LIKE PROTEIN 1"/>
    <property type="match status" value="1"/>
</dbReference>
<keyword evidence="3" id="KW-1185">Reference proteome</keyword>
<keyword evidence="1" id="KW-1133">Transmembrane helix</keyword>
<dbReference type="Pfam" id="PF04367">
    <property type="entry name" value="DUF502"/>
    <property type="match status" value="1"/>
</dbReference>
<keyword evidence="1" id="KW-0472">Membrane</keyword>
<name>A0A2S6H3Y4_9GAMM</name>
<dbReference type="RefSeq" id="WP_258076601.1">
    <property type="nucleotide sequence ID" value="NZ_PTIY01000005.1"/>
</dbReference>
<proteinExistence type="predicted"/>
<evidence type="ECO:0000313" key="3">
    <source>
        <dbReference type="Proteomes" id="UP000238071"/>
    </source>
</evidence>
<evidence type="ECO:0000256" key="1">
    <source>
        <dbReference type="SAM" id="Phobius"/>
    </source>
</evidence>
<evidence type="ECO:0000313" key="2">
    <source>
        <dbReference type="EMBL" id="PPK72106.1"/>
    </source>
</evidence>